<accession>A0ABW0VHI9</accession>
<dbReference type="Proteomes" id="UP001596066">
    <property type="component" value="Unassembled WGS sequence"/>
</dbReference>
<dbReference type="EMBL" id="JBHSOC010000059">
    <property type="protein sequence ID" value="MFC5644988.1"/>
    <property type="molecule type" value="Genomic_DNA"/>
</dbReference>
<protein>
    <submittedName>
        <fullName evidence="1">Uncharacterized protein</fullName>
    </submittedName>
</protein>
<sequence>MTTAADTDGDCPATAAIQLDGRLCTAICNLPADHQGAEHEDLVLGAWTELPTEHRPGGHG</sequence>
<comment type="caution">
    <text evidence="1">The sequence shown here is derived from an EMBL/GenBank/DDBJ whole genome shotgun (WGS) entry which is preliminary data.</text>
</comment>
<keyword evidence="2" id="KW-1185">Reference proteome</keyword>
<name>A0ABW0VHI9_9ACTN</name>
<gene>
    <name evidence="1" type="ORF">ACFPZF_26975</name>
</gene>
<evidence type="ECO:0000313" key="2">
    <source>
        <dbReference type="Proteomes" id="UP001596066"/>
    </source>
</evidence>
<evidence type="ECO:0000313" key="1">
    <source>
        <dbReference type="EMBL" id="MFC5644988.1"/>
    </source>
</evidence>
<organism evidence="1 2">
    <name type="scientific">Kitasatospora cinereorecta</name>
    <dbReference type="NCBI Taxonomy" id="285560"/>
    <lineage>
        <taxon>Bacteria</taxon>
        <taxon>Bacillati</taxon>
        <taxon>Actinomycetota</taxon>
        <taxon>Actinomycetes</taxon>
        <taxon>Kitasatosporales</taxon>
        <taxon>Streptomycetaceae</taxon>
        <taxon>Kitasatospora</taxon>
    </lineage>
</organism>
<reference evidence="2" key="1">
    <citation type="journal article" date="2019" name="Int. J. Syst. Evol. Microbiol.">
        <title>The Global Catalogue of Microorganisms (GCM) 10K type strain sequencing project: providing services to taxonomists for standard genome sequencing and annotation.</title>
        <authorList>
            <consortium name="The Broad Institute Genomics Platform"/>
            <consortium name="The Broad Institute Genome Sequencing Center for Infectious Disease"/>
            <person name="Wu L."/>
            <person name="Ma J."/>
        </authorList>
    </citation>
    <scope>NUCLEOTIDE SEQUENCE [LARGE SCALE GENOMIC DNA]</scope>
    <source>
        <strain evidence="2">CGMCC 4.1622</strain>
    </source>
</reference>
<dbReference type="RefSeq" id="WP_346148225.1">
    <property type="nucleotide sequence ID" value="NZ_BAAAUA010000045.1"/>
</dbReference>
<proteinExistence type="predicted"/>